<feature type="transmembrane region" description="Helical" evidence="1">
    <location>
        <begin position="258"/>
        <end position="277"/>
    </location>
</feature>
<reference evidence="4" key="1">
    <citation type="journal article" date="2019" name="Int. J. Syst. Evol. Microbiol.">
        <title>The Global Catalogue of Microorganisms (GCM) 10K type strain sequencing project: providing services to taxonomists for standard genome sequencing and annotation.</title>
        <authorList>
            <consortium name="The Broad Institute Genomics Platform"/>
            <consortium name="The Broad Institute Genome Sequencing Center for Infectious Disease"/>
            <person name="Wu L."/>
            <person name="Ma J."/>
        </authorList>
    </citation>
    <scope>NUCLEOTIDE SEQUENCE [LARGE SCALE GENOMIC DNA]</scope>
    <source>
        <strain evidence="4">JCM 3325</strain>
    </source>
</reference>
<feature type="transmembrane region" description="Helical" evidence="1">
    <location>
        <begin position="298"/>
        <end position="320"/>
    </location>
</feature>
<keyword evidence="1" id="KW-0472">Membrane</keyword>
<dbReference type="InterPro" id="IPR007138">
    <property type="entry name" value="ABM_dom"/>
</dbReference>
<dbReference type="EMBL" id="BAAARW010000030">
    <property type="protein sequence ID" value="GAA2445656.1"/>
    <property type="molecule type" value="Genomic_DNA"/>
</dbReference>
<dbReference type="InterPro" id="IPR038762">
    <property type="entry name" value="ABM_predict"/>
</dbReference>
<dbReference type="SUPFAM" id="SSF54909">
    <property type="entry name" value="Dimeric alpha+beta barrel"/>
    <property type="match status" value="2"/>
</dbReference>
<feature type="domain" description="ABM" evidence="2">
    <location>
        <begin position="114"/>
        <end position="203"/>
    </location>
</feature>
<keyword evidence="3" id="KW-0560">Oxidoreductase</keyword>
<keyword evidence="1" id="KW-0812">Transmembrane</keyword>
<dbReference type="Gene3D" id="3.30.70.100">
    <property type="match status" value="2"/>
</dbReference>
<keyword evidence="3" id="KW-0503">Monooxygenase</keyword>
<evidence type="ECO:0000313" key="3">
    <source>
        <dbReference type="EMBL" id="GAA2445656.1"/>
    </source>
</evidence>
<dbReference type="GO" id="GO:0004497">
    <property type="term" value="F:monooxygenase activity"/>
    <property type="evidence" value="ECO:0007669"/>
    <property type="project" value="UniProtKB-KW"/>
</dbReference>
<keyword evidence="1" id="KW-1133">Transmembrane helix</keyword>
<sequence>MGVSAKRGSDGAGATVVTSQKVFRGREDDYRRWQEEVNRAVRAFDGFEGTESYPPESGGGNEWVVVFRFSRVDQLSAWLKSSTRRRLIDEGRELFEEEPEQEVLSGGVPAQEAVTAVVSHDVRAGREQDFLQWQHKTLKAQEGYPGFMGAELFEPVEGIQDRWVVIFRFDTREHLARWLESDDRRRLLDEGRDYFAEYDLREIESAFSGWFRFSERTHEGIPPNWKQAMCVLLALYPTVMVITLTVGRALQDAGVPEYLGLFAGNVLSVGFLTWAFMPLVNRSLAFWLMPGRARSRRAHLAGTALVLVSYILLIAFFGLIT</sequence>
<dbReference type="RefSeq" id="WP_344595341.1">
    <property type="nucleotide sequence ID" value="NZ_BAAARW010000030.1"/>
</dbReference>
<protein>
    <submittedName>
        <fullName evidence="3">Antibiotic biosynthesis monooxygenase</fullName>
    </submittedName>
</protein>
<keyword evidence="4" id="KW-1185">Reference proteome</keyword>
<comment type="caution">
    <text evidence="3">The sequence shown here is derived from an EMBL/GenBank/DDBJ whole genome shotgun (WGS) entry which is preliminary data.</text>
</comment>
<proteinExistence type="predicted"/>
<name>A0ABP5X947_9ACTN</name>
<dbReference type="Proteomes" id="UP001501231">
    <property type="component" value="Unassembled WGS sequence"/>
</dbReference>
<dbReference type="Pfam" id="PF03992">
    <property type="entry name" value="ABM"/>
    <property type="match status" value="1"/>
</dbReference>
<dbReference type="PANTHER" id="PTHR40057:SF1">
    <property type="entry name" value="SLR1162 PROTEIN"/>
    <property type="match status" value="1"/>
</dbReference>
<evidence type="ECO:0000259" key="2">
    <source>
        <dbReference type="PROSITE" id="PS51725"/>
    </source>
</evidence>
<dbReference type="PANTHER" id="PTHR40057">
    <property type="entry name" value="SLR1162 PROTEIN"/>
    <property type="match status" value="1"/>
</dbReference>
<gene>
    <name evidence="3" type="ORF">GCM10010191_73230</name>
</gene>
<dbReference type="PROSITE" id="PS51725">
    <property type="entry name" value="ABM"/>
    <property type="match status" value="1"/>
</dbReference>
<feature type="transmembrane region" description="Helical" evidence="1">
    <location>
        <begin position="228"/>
        <end position="246"/>
    </location>
</feature>
<evidence type="ECO:0000313" key="4">
    <source>
        <dbReference type="Proteomes" id="UP001501231"/>
    </source>
</evidence>
<evidence type="ECO:0000256" key="1">
    <source>
        <dbReference type="SAM" id="Phobius"/>
    </source>
</evidence>
<organism evidence="3 4">
    <name type="scientific">Actinomadura vinacea</name>
    <dbReference type="NCBI Taxonomy" id="115336"/>
    <lineage>
        <taxon>Bacteria</taxon>
        <taxon>Bacillati</taxon>
        <taxon>Actinomycetota</taxon>
        <taxon>Actinomycetes</taxon>
        <taxon>Streptosporangiales</taxon>
        <taxon>Thermomonosporaceae</taxon>
        <taxon>Actinomadura</taxon>
    </lineage>
</organism>
<dbReference type="InterPro" id="IPR011008">
    <property type="entry name" value="Dimeric_a/b-barrel"/>
</dbReference>
<accession>A0ABP5X947</accession>